<name>A0A9D2N8N4_9FIRM</name>
<keyword evidence="1" id="KW-0812">Transmembrane</keyword>
<sequence length="119" mass="14444">MECERAEKLIQSYVQDKMPEKEMEEFIHHVRNCPSCYDELETYFIIRRAALALDDDDKQSYNLKGLLERDLREKERQILQKRRRNVFFSVLILILTILLILFTLNYLEFVEIPWLKGLF</sequence>
<accession>A0A9D2N8N4</accession>
<dbReference type="EMBL" id="DWWU01000004">
    <property type="protein sequence ID" value="HJC14357.1"/>
    <property type="molecule type" value="Genomic_DNA"/>
</dbReference>
<organism evidence="3 4">
    <name type="scientific">Candidatus Fusicatenibacter intestinigallinarum</name>
    <dbReference type="NCBI Taxonomy" id="2838598"/>
    <lineage>
        <taxon>Bacteria</taxon>
        <taxon>Bacillati</taxon>
        <taxon>Bacillota</taxon>
        <taxon>Clostridia</taxon>
        <taxon>Lachnospirales</taxon>
        <taxon>Lachnospiraceae</taxon>
        <taxon>Fusicatenibacter</taxon>
    </lineage>
</organism>
<dbReference type="Pfam" id="PF13490">
    <property type="entry name" value="zf-HC2"/>
    <property type="match status" value="1"/>
</dbReference>
<keyword evidence="1" id="KW-1133">Transmembrane helix</keyword>
<reference evidence="3" key="2">
    <citation type="submission" date="2021-04" db="EMBL/GenBank/DDBJ databases">
        <authorList>
            <person name="Gilroy R."/>
        </authorList>
    </citation>
    <scope>NUCLEOTIDE SEQUENCE</scope>
    <source>
        <strain evidence="3">CHK185-5351</strain>
    </source>
</reference>
<dbReference type="InterPro" id="IPR027383">
    <property type="entry name" value="Znf_put"/>
</dbReference>
<comment type="caution">
    <text evidence="3">The sequence shown here is derived from an EMBL/GenBank/DDBJ whole genome shotgun (WGS) entry which is preliminary data.</text>
</comment>
<feature type="transmembrane region" description="Helical" evidence="1">
    <location>
        <begin position="86"/>
        <end position="107"/>
    </location>
</feature>
<dbReference type="Proteomes" id="UP000823849">
    <property type="component" value="Unassembled WGS sequence"/>
</dbReference>
<evidence type="ECO:0000313" key="3">
    <source>
        <dbReference type="EMBL" id="HJC14357.1"/>
    </source>
</evidence>
<keyword evidence="1" id="KW-0472">Membrane</keyword>
<gene>
    <name evidence="3" type="ORF">H9705_00825</name>
</gene>
<feature type="domain" description="Putative zinc-finger" evidence="2">
    <location>
        <begin position="3"/>
        <end position="36"/>
    </location>
</feature>
<reference evidence="3" key="1">
    <citation type="journal article" date="2021" name="PeerJ">
        <title>Extensive microbial diversity within the chicken gut microbiome revealed by metagenomics and culture.</title>
        <authorList>
            <person name="Gilroy R."/>
            <person name="Ravi A."/>
            <person name="Getino M."/>
            <person name="Pursley I."/>
            <person name="Horton D.L."/>
            <person name="Alikhan N.F."/>
            <person name="Baker D."/>
            <person name="Gharbi K."/>
            <person name="Hall N."/>
            <person name="Watson M."/>
            <person name="Adriaenssens E.M."/>
            <person name="Foster-Nyarko E."/>
            <person name="Jarju S."/>
            <person name="Secka A."/>
            <person name="Antonio M."/>
            <person name="Oren A."/>
            <person name="Chaudhuri R.R."/>
            <person name="La Ragione R."/>
            <person name="Hildebrand F."/>
            <person name="Pallen M.J."/>
        </authorList>
    </citation>
    <scope>NUCLEOTIDE SEQUENCE</scope>
    <source>
        <strain evidence="3">CHK185-5351</strain>
    </source>
</reference>
<evidence type="ECO:0000256" key="1">
    <source>
        <dbReference type="SAM" id="Phobius"/>
    </source>
</evidence>
<protein>
    <submittedName>
        <fullName evidence="3">Zf-HC2 domain-containing protein</fullName>
    </submittedName>
</protein>
<evidence type="ECO:0000259" key="2">
    <source>
        <dbReference type="Pfam" id="PF13490"/>
    </source>
</evidence>
<proteinExistence type="predicted"/>
<evidence type="ECO:0000313" key="4">
    <source>
        <dbReference type="Proteomes" id="UP000823849"/>
    </source>
</evidence>
<dbReference type="AlphaFoldDB" id="A0A9D2N8N4"/>